<dbReference type="NCBIfam" id="TIGR03814">
    <property type="entry name" value="Gln_ase"/>
    <property type="match status" value="1"/>
</dbReference>
<dbReference type="SMART" id="SM00100">
    <property type="entry name" value="cNMP"/>
    <property type="match status" value="1"/>
</dbReference>
<dbReference type="PANTHER" id="PTHR12544">
    <property type="entry name" value="GLUTAMINASE"/>
    <property type="match status" value="1"/>
</dbReference>
<feature type="binding site" evidence="7">
    <location>
        <position position="186"/>
    </location>
    <ligand>
        <name>substrate</name>
    </ligand>
</feature>
<dbReference type="SUPFAM" id="SSF51206">
    <property type="entry name" value="cAMP-binding domain-like"/>
    <property type="match status" value="1"/>
</dbReference>
<evidence type="ECO:0000256" key="3">
    <source>
        <dbReference type="ARBA" id="ARBA00012918"/>
    </source>
</evidence>
<reference evidence="10 11" key="1">
    <citation type="submission" date="2018-07" db="EMBL/GenBank/DDBJ databases">
        <title>Genomic Encyclopedia of Type Strains, Phase IV (KMG-IV): sequencing the most valuable type-strain genomes for metagenomic binning, comparative biology and taxonomic classification.</title>
        <authorList>
            <person name="Goeker M."/>
        </authorList>
    </citation>
    <scope>NUCLEOTIDE SEQUENCE [LARGE SCALE GENOMIC DNA]</scope>
    <source>
        <strain evidence="10 11">DSM 44290</strain>
    </source>
</reference>
<dbReference type="Pfam" id="PF01740">
    <property type="entry name" value="STAS"/>
    <property type="match status" value="1"/>
</dbReference>
<dbReference type="EC" id="3.5.1.2" evidence="3 7"/>
<protein>
    <recommendedName>
        <fullName evidence="6 7">Glutaminase</fullName>
        <ecNumber evidence="3 7">3.5.1.2</ecNumber>
    </recommendedName>
</protein>
<evidence type="ECO:0000256" key="5">
    <source>
        <dbReference type="ARBA" id="ARBA00049534"/>
    </source>
</evidence>
<dbReference type="Gene3D" id="3.40.710.10">
    <property type="entry name" value="DD-peptidase/beta-lactamase superfamily"/>
    <property type="match status" value="1"/>
</dbReference>
<dbReference type="InterPro" id="IPR000595">
    <property type="entry name" value="cNMP-bd_dom"/>
</dbReference>
<name>A0A370IBQ4_9NOCA</name>
<proteinExistence type="inferred from homology"/>
<gene>
    <name evidence="7" type="primary">glsA</name>
    <name evidence="10" type="ORF">DFR76_102559</name>
</gene>
<feature type="binding site" evidence="7">
    <location>
        <position position="287"/>
    </location>
    <ligand>
        <name>substrate</name>
    </ligand>
</feature>
<comment type="caution">
    <text evidence="10">The sequence shown here is derived from an EMBL/GenBank/DDBJ whole genome shotgun (WGS) entry which is preliminary data.</text>
</comment>
<dbReference type="InterPro" id="IPR018490">
    <property type="entry name" value="cNMP-bd_dom_sf"/>
</dbReference>
<dbReference type="InterPro" id="IPR036513">
    <property type="entry name" value="STAS_dom_sf"/>
</dbReference>
<feature type="domain" description="STAS" evidence="9">
    <location>
        <begin position="375"/>
        <end position="445"/>
    </location>
</feature>
<evidence type="ECO:0000313" key="11">
    <source>
        <dbReference type="Proteomes" id="UP000254869"/>
    </source>
</evidence>
<dbReference type="SUPFAM" id="SSF56601">
    <property type="entry name" value="beta-lactamase/transpeptidase-like"/>
    <property type="match status" value="1"/>
</dbReference>
<dbReference type="InterPro" id="IPR015868">
    <property type="entry name" value="Glutaminase"/>
</dbReference>
<dbReference type="PROSITE" id="PS50801">
    <property type="entry name" value="STAS"/>
    <property type="match status" value="1"/>
</dbReference>
<feature type="binding site" evidence="7">
    <location>
        <position position="193"/>
    </location>
    <ligand>
        <name>substrate</name>
    </ligand>
</feature>
<dbReference type="AlphaFoldDB" id="A0A370IBQ4"/>
<comment type="similarity">
    <text evidence="1 7">Belongs to the glutaminase family.</text>
</comment>
<feature type="binding site" evidence="7">
    <location>
        <position position="92"/>
    </location>
    <ligand>
        <name>substrate</name>
    </ligand>
</feature>
<dbReference type="Proteomes" id="UP000254869">
    <property type="component" value="Unassembled WGS sequence"/>
</dbReference>
<dbReference type="Pfam" id="PF04960">
    <property type="entry name" value="Glutaminase"/>
    <property type="match status" value="1"/>
</dbReference>
<keyword evidence="11" id="KW-1185">Reference proteome</keyword>
<dbReference type="Gene3D" id="2.60.120.10">
    <property type="entry name" value="Jelly Rolls"/>
    <property type="match status" value="1"/>
</dbReference>
<dbReference type="Pfam" id="PF00027">
    <property type="entry name" value="cNMP_binding"/>
    <property type="match status" value="1"/>
</dbReference>
<dbReference type="GO" id="GO:0004359">
    <property type="term" value="F:glutaminase activity"/>
    <property type="evidence" value="ECO:0007669"/>
    <property type="project" value="UniProtKB-UniRule"/>
</dbReference>
<evidence type="ECO:0000256" key="2">
    <source>
        <dbReference type="ARBA" id="ARBA00011881"/>
    </source>
</evidence>
<dbReference type="EMBL" id="QQBC01000002">
    <property type="protein sequence ID" value="RDI68158.1"/>
    <property type="molecule type" value="Genomic_DNA"/>
</dbReference>
<accession>A0A370IBQ4</accession>
<feature type="binding site" evidence="7">
    <location>
        <position position="142"/>
    </location>
    <ligand>
        <name>substrate</name>
    </ligand>
</feature>
<dbReference type="HAMAP" id="MF_00313">
    <property type="entry name" value="Glutaminase"/>
    <property type="match status" value="1"/>
</dbReference>
<dbReference type="GO" id="GO:0006543">
    <property type="term" value="P:L-glutamine catabolic process"/>
    <property type="evidence" value="ECO:0007669"/>
    <property type="project" value="TreeGrafter"/>
</dbReference>
<dbReference type="Gene3D" id="3.30.750.24">
    <property type="entry name" value="STAS domain"/>
    <property type="match status" value="1"/>
</dbReference>
<dbReference type="CDD" id="cd00038">
    <property type="entry name" value="CAP_ED"/>
    <property type="match status" value="1"/>
</dbReference>
<dbReference type="FunFam" id="3.40.710.10:FF:000005">
    <property type="entry name" value="Glutaminase"/>
    <property type="match status" value="1"/>
</dbReference>
<dbReference type="PROSITE" id="PS50042">
    <property type="entry name" value="CNMP_BINDING_3"/>
    <property type="match status" value="1"/>
</dbReference>
<dbReference type="STRING" id="1210086.GCA_001613105_01135"/>
<dbReference type="InterPro" id="IPR002645">
    <property type="entry name" value="STAS_dom"/>
</dbReference>
<comment type="catalytic activity">
    <reaction evidence="5 7">
        <text>L-glutamine + H2O = L-glutamate + NH4(+)</text>
        <dbReference type="Rhea" id="RHEA:15889"/>
        <dbReference type="ChEBI" id="CHEBI:15377"/>
        <dbReference type="ChEBI" id="CHEBI:28938"/>
        <dbReference type="ChEBI" id="CHEBI:29985"/>
        <dbReference type="ChEBI" id="CHEBI:58359"/>
        <dbReference type="EC" id="3.5.1.2"/>
    </reaction>
</comment>
<sequence>MPHARPCGPRGTPAAYSDHVAQPVTAVPRPGVVAGILAEVYRLCRAEMSGELADYIPELAAVQPDSFALCLATADGRIYGTGDDTTAFTIQSISKPFTYALALADRGPAAVAARIDVEPSGEPFNEISLDPITERPRNPMINAGAITAAALIDGRDPADRFARILRCYSRFAGRDLTMNEAVYASEARTGYRNRAIGYMLRSFGIIDSDPDEAVDRYFRQCSVDVTCRDLAVMAATLANNGVNPLTRDRALSAPLTEQVLSVMTTCGMYNAAGDWVSTVGLPAKSGVGGGILAVLPGQIGIAVYSPRLDAHGNSVRGVAACRELSQRLELHFLHVSRSAQTAIRSEYTVAEIPSRLRRNTDEIAVLTEYGHRARVYELHGDLLFAGAERAVRIIEEQAGELDALVVDLHRVGEVSAIAVRMIDGLEAELAATGCQVAIVDPEAKLGHTVSSLDPADPRGRVFVDRDSATEWCENIVLDRYRPADTTACTSLTVEDHPALAALEPDECSRLAKEFEVHTIARGEIVAERGAPRSGLYLILEGRVRIGFDGADGRNHRLVTLSAGMSFGEIPMLIGEPFANEVRAETRLRVAVLSPTRFDQLTEQATHLKLALLERLAANAYAQMDAAVRGGDF</sequence>
<keyword evidence="4 7" id="KW-0378">Hydrolase</keyword>
<dbReference type="GO" id="GO:0006537">
    <property type="term" value="P:glutamate biosynthetic process"/>
    <property type="evidence" value="ECO:0007669"/>
    <property type="project" value="TreeGrafter"/>
</dbReference>
<evidence type="ECO:0000256" key="1">
    <source>
        <dbReference type="ARBA" id="ARBA00011076"/>
    </source>
</evidence>
<dbReference type="InterPro" id="IPR012338">
    <property type="entry name" value="Beta-lactam/transpept-like"/>
</dbReference>
<dbReference type="InterPro" id="IPR014710">
    <property type="entry name" value="RmlC-like_jellyroll"/>
</dbReference>
<evidence type="ECO:0000256" key="6">
    <source>
        <dbReference type="ARBA" id="ARBA00070405"/>
    </source>
</evidence>
<feature type="binding site" evidence="7">
    <location>
        <position position="217"/>
    </location>
    <ligand>
        <name>substrate</name>
    </ligand>
</feature>
<evidence type="ECO:0000256" key="4">
    <source>
        <dbReference type="ARBA" id="ARBA00022801"/>
    </source>
</evidence>
<evidence type="ECO:0000256" key="7">
    <source>
        <dbReference type="HAMAP-Rule" id="MF_00313"/>
    </source>
</evidence>
<dbReference type="SUPFAM" id="SSF52091">
    <property type="entry name" value="SpoIIaa-like"/>
    <property type="match status" value="1"/>
</dbReference>
<keyword evidence="7" id="KW-0007">Acetylation</keyword>
<feature type="domain" description="Cyclic nucleotide-binding" evidence="8">
    <location>
        <begin position="498"/>
        <end position="618"/>
    </location>
</feature>
<evidence type="ECO:0000259" key="8">
    <source>
        <dbReference type="PROSITE" id="PS50042"/>
    </source>
</evidence>
<feature type="binding site" evidence="7">
    <location>
        <position position="269"/>
    </location>
    <ligand>
        <name>substrate</name>
    </ligand>
</feature>
<comment type="subunit">
    <text evidence="2 7">Homotetramer.</text>
</comment>
<dbReference type="PANTHER" id="PTHR12544:SF29">
    <property type="entry name" value="GLUTAMINASE"/>
    <property type="match status" value="1"/>
</dbReference>
<organism evidence="10 11">
    <name type="scientific">Nocardia pseudobrasiliensis</name>
    <dbReference type="NCBI Taxonomy" id="45979"/>
    <lineage>
        <taxon>Bacteria</taxon>
        <taxon>Bacillati</taxon>
        <taxon>Actinomycetota</taxon>
        <taxon>Actinomycetes</taxon>
        <taxon>Mycobacteriales</taxon>
        <taxon>Nocardiaceae</taxon>
        <taxon>Nocardia</taxon>
    </lineage>
</organism>
<evidence type="ECO:0000259" key="9">
    <source>
        <dbReference type="PROSITE" id="PS50801"/>
    </source>
</evidence>
<evidence type="ECO:0000313" key="10">
    <source>
        <dbReference type="EMBL" id="RDI68158.1"/>
    </source>
</evidence>